<dbReference type="PATRIC" id="fig|927665.4.peg.4140"/>
<dbReference type="CDD" id="cd05311">
    <property type="entry name" value="NAD_bind_2_malic_enz"/>
    <property type="match status" value="1"/>
</dbReference>
<dbReference type="STRING" id="927665.HMPREF1535_04030"/>
<evidence type="ECO:0000256" key="9">
    <source>
        <dbReference type="PIRSR" id="PIRSR036684-2"/>
    </source>
</evidence>
<dbReference type="GO" id="GO:0004470">
    <property type="term" value="F:malic enzyme activity"/>
    <property type="evidence" value="ECO:0007669"/>
    <property type="project" value="InterPro"/>
</dbReference>
<dbReference type="SMART" id="SM01274">
    <property type="entry name" value="malic"/>
    <property type="match status" value="1"/>
</dbReference>
<dbReference type="InterPro" id="IPR046346">
    <property type="entry name" value="Aminoacid_DH-like_N_sf"/>
</dbReference>
<evidence type="ECO:0000259" key="12">
    <source>
        <dbReference type="SMART" id="SM01274"/>
    </source>
</evidence>
<dbReference type="Proteomes" id="UP000033047">
    <property type="component" value="Unassembled WGS sequence"/>
</dbReference>
<comment type="similarity">
    <text evidence="4">In the C-terminal section; belongs to the phosphate acetyltransferase and butyryltransferase family.</text>
</comment>
<gene>
    <name evidence="13" type="ORF">HMPREF1535_04030</name>
</gene>
<dbReference type="Pfam" id="PF00390">
    <property type="entry name" value="malic"/>
    <property type="match status" value="1"/>
</dbReference>
<dbReference type="Pfam" id="PF03949">
    <property type="entry name" value="Malic_M"/>
    <property type="match status" value="1"/>
</dbReference>
<evidence type="ECO:0000256" key="4">
    <source>
        <dbReference type="ARBA" id="ARBA00008756"/>
    </source>
</evidence>
<dbReference type="InterPro" id="IPR012301">
    <property type="entry name" value="Malic_N_dom"/>
</dbReference>
<dbReference type="GO" id="GO:0006108">
    <property type="term" value="P:malate metabolic process"/>
    <property type="evidence" value="ECO:0007669"/>
    <property type="project" value="InterPro"/>
</dbReference>
<feature type="binding site" evidence="10">
    <location>
        <begin position="76"/>
        <end position="83"/>
    </location>
    <ligand>
        <name>NADP(+)</name>
        <dbReference type="ChEBI" id="CHEBI:58349"/>
    </ligand>
</feature>
<proteinExistence type="inferred from homology"/>
<organism evidence="13 14">
    <name type="scientific">Parabacteroides goldsteinii DSM 19448 = WAL 12034</name>
    <dbReference type="NCBI Taxonomy" id="927665"/>
    <lineage>
        <taxon>Bacteria</taxon>
        <taxon>Pseudomonadati</taxon>
        <taxon>Bacteroidota</taxon>
        <taxon>Bacteroidia</taxon>
        <taxon>Bacteroidales</taxon>
        <taxon>Tannerellaceae</taxon>
        <taxon>Parabacteroides</taxon>
    </lineage>
</organism>
<dbReference type="HOGENOM" id="CLU_012366_0_0_10"/>
<evidence type="ECO:0000256" key="7">
    <source>
        <dbReference type="ARBA" id="ARBA00023268"/>
    </source>
</evidence>
<name>A0A0F5ITB5_9BACT</name>
<comment type="cofactor">
    <cofactor evidence="2">
        <name>Mg(2+)</name>
        <dbReference type="ChEBI" id="CHEBI:18420"/>
    </cofactor>
</comment>
<feature type="domain" description="Malic enzyme N-terminal" evidence="12">
    <location>
        <begin position="18"/>
        <end position="151"/>
    </location>
</feature>
<dbReference type="Gene3D" id="3.40.50.10750">
    <property type="entry name" value="Isocitrate/Isopropylmalate dehydrogenase-like"/>
    <property type="match status" value="1"/>
</dbReference>
<dbReference type="GO" id="GO:0046872">
    <property type="term" value="F:metal ion binding"/>
    <property type="evidence" value="ECO:0007669"/>
    <property type="project" value="UniProtKB-KW"/>
</dbReference>
<dbReference type="Pfam" id="PF01515">
    <property type="entry name" value="PTA_PTB"/>
    <property type="match status" value="1"/>
</dbReference>
<evidence type="ECO:0000259" key="11">
    <source>
        <dbReference type="SMART" id="SM00919"/>
    </source>
</evidence>
<dbReference type="PANTHER" id="PTHR43237:SF4">
    <property type="entry name" value="NADP-DEPENDENT MALIC ENZYME"/>
    <property type="match status" value="1"/>
</dbReference>
<reference evidence="13 14" key="1">
    <citation type="submission" date="2013-04" db="EMBL/GenBank/DDBJ databases">
        <title>The Genome Sequence of Parabacteroides goldsteinii DSM 19448.</title>
        <authorList>
            <consortium name="The Broad Institute Genomics Platform"/>
            <person name="Earl A."/>
            <person name="Ward D."/>
            <person name="Feldgarden M."/>
            <person name="Gevers D."/>
            <person name="Martens E."/>
            <person name="Sakamoto M."/>
            <person name="Benno Y."/>
            <person name="Song Y."/>
            <person name="Liu C."/>
            <person name="Lee J."/>
            <person name="Bolanos M."/>
            <person name="Vaisanen M.L."/>
            <person name="Finegold S.M."/>
            <person name="Walker B."/>
            <person name="Young S."/>
            <person name="Zeng Q."/>
            <person name="Gargeya S."/>
            <person name="Fitzgerald M."/>
            <person name="Haas B."/>
            <person name="Abouelleil A."/>
            <person name="Allen A.W."/>
            <person name="Alvarado L."/>
            <person name="Arachchi H.M."/>
            <person name="Berlin A.M."/>
            <person name="Chapman S.B."/>
            <person name="Gainer-Dewar J."/>
            <person name="Goldberg J."/>
            <person name="Griggs A."/>
            <person name="Gujja S."/>
            <person name="Hansen M."/>
            <person name="Howarth C."/>
            <person name="Imamovic A."/>
            <person name="Ireland A."/>
            <person name="Larimer J."/>
            <person name="McCowan C."/>
            <person name="Murphy C."/>
            <person name="Pearson M."/>
            <person name="Poon T.W."/>
            <person name="Priest M."/>
            <person name="Roberts A."/>
            <person name="Saif S."/>
            <person name="Shea T."/>
            <person name="Sisk P."/>
            <person name="Sykes S."/>
            <person name="Wortman J."/>
            <person name="Nusbaum C."/>
            <person name="Birren B."/>
        </authorList>
    </citation>
    <scope>NUCLEOTIDE SEQUENCE [LARGE SCALE GENOMIC DNA]</scope>
    <source>
        <strain evidence="13 14">DSM 19448</strain>
    </source>
</reference>
<dbReference type="GO" id="GO:0051287">
    <property type="term" value="F:NAD binding"/>
    <property type="evidence" value="ECO:0007669"/>
    <property type="project" value="InterPro"/>
</dbReference>
<dbReference type="Gene3D" id="3.40.50.10380">
    <property type="entry name" value="Malic enzyme, N-terminal domain"/>
    <property type="match status" value="1"/>
</dbReference>
<dbReference type="Gene3D" id="3.40.50.10950">
    <property type="match status" value="1"/>
</dbReference>
<dbReference type="FunFam" id="3.40.50.10380:FF:000003">
    <property type="entry name" value="NADP-dependent malic enzyme"/>
    <property type="match status" value="1"/>
</dbReference>
<evidence type="ECO:0000256" key="3">
    <source>
        <dbReference type="ARBA" id="ARBA00007686"/>
    </source>
</evidence>
<dbReference type="SUPFAM" id="SSF53223">
    <property type="entry name" value="Aminoacid dehydrogenase-like, N-terminal domain"/>
    <property type="match status" value="1"/>
</dbReference>
<accession>A0A0F5ITB5</accession>
<dbReference type="GO" id="GO:0016746">
    <property type="term" value="F:acyltransferase activity"/>
    <property type="evidence" value="ECO:0007669"/>
    <property type="project" value="InterPro"/>
</dbReference>
<feature type="domain" description="Malic enzyme NAD-binding" evidence="11">
    <location>
        <begin position="163"/>
        <end position="399"/>
    </location>
</feature>
<dbReference type="InterPro" id="IPR045213">
    <property type="entry name" value="Malic_NAD-bd_bact_type"/>
</dbReference>
<dbReference type="RefSeq" id="WP_010802942.1">
    <property type="nucleotide sequence ID" value="NZ_KQ033913.1"/>
</dbReference>
<feature type="active site" description="Proton acceptor" evidence="8">
    <location>
        <position position="94"/>
    </location>
</feature>
<comment type="caution">
    <text evidence="13">The sequence shown here is derived from an EMBL/GenBank/DDBJ whole genome shotgun (WGS) entry which is preliminary data.</text>
</comment>
<dbReference type="InterPro" id="IPR037062">
    <property type="entry name" value="Malic_N_dom_sf"/>
</dbReference>
<evidence type="ECO:0008006" key="15">
    <source>
        <dbReference type="Google" id="ProtNLM"/>
    </source>
</evidence>
<keyword evidence="6" id="KW-0560">Oxidoreductase</keyword>
<dbReference type="AlphaFoldDB" id="A0A0F5ITB5"/>
<keyword evidence="5 9" id="KW-0479">Metal-binding</keyword>
<dbReference type="InterPro" id="IPR002505">
    <property type="entry name" value="PTA_PTB"/>
</dbReference>
<dbReference type="SMART" id="SM00919">
    <property type="entry name" value="Malic_M"/>
    <property type="match status" value="1"/>
</dbReference>
<dbReference type="InterPro" id="IPR051674">
    <property type="entry name" value="Malate_Decarboxylase"/>
</dbReference>
<evidence type="ECO:0000256" key="6">
    <source>
        <dbReference type="ARBA" id="ARBA00023002"/>
    </source>
</evidence>
<evidence type="ECO:0000313" key="14">
    <source>
        <dbReference type="Proteomes" id="UP000033047"/>
    </source>
</evidence>
<dbReference type="SUPFAM" id="SSF51735">
    <property type="entry name" value="NAD(P)-binding Rossmann-fold domains"/>
    <property type="match status" value="1"/>
</dbReference>
<comment type="cofactor">
    <cofactor evidence="1">
        <name>Mn(2+)</name>
        <dbReference type="ChEBI" id="CHEBI:29035"/>
    </cofactor>
</comment>
<protein>
    <recommendedName>
        <fullName evidence="15">NADP-dependent malic enzyme</fullName>
    </recommendedName>
</protein>
<sequence length="761" mass="83804">MAKITKEEALRYHSEGKPGKIEVIPTKPYSTQTDLSLAYSPGVAEPCLEIEKEPLDAYKYTSKGNLVAVISNGTAVLGLGNIGALAGKPVMEGKGLLFKIFAGIDVFDIEVDQKDPDKFIETVKAIAPTFGGINLEDIKAPECFQIEQRLKAELDIPVMHDDQHGTAIISGAGLLNALEIAGKKIEDVKIVVNGAGAASISCTKLYVMLGARKENIIMCDSKGVISTHRTDLNESKKEFATTRDIKTLEEAVVGTDVFLGLSVANVLTQEMVRSMNENPIVFALANPNPEISYADAMASREDIIFATGRSDYPNQINNVLGFPYIFRGALDTHAKAINEEMKLAAVHAIAELAKEPVPDVVNAAYKLKRTTFGRDYILPKALDPRLLTRVSVAVAKAAIESGVSRKTITDWEGYANHLREMMGYDNKLLRSFTDMAKANPKRVVFAEANHVNMLKAAVEAKAEGICYPILLGNEERLEKIAAEENLSLEGIEIVNLRHDREEERRDRYARILSEKRAREGVTFSEAREKMVGRNAFGMMMVATGDADAFITGVYSRYSEVTKLAEEIIGIRPTYDHFGAMNIVTCKKGTFFMADTLINRHPSTEVLIDIARLTHDAVKFFAHDPVISMVSYSNFGSDKQGSPLKVHGAIEYLHKNHPEIVVDGEMQVNFALDKKLRDDMYPFNKLKGKDVNTLVFPNLSSANSAYKLLLEMGVVETIGPIQMGLNKPIHFTDVESSTRDILNLTTVAVVDAIVQEQIEKGE</sequence>
<dbReference type="InterPro" id="IPR012302">
    <property type="entry name" value="Malic_NAD-bd"/>
</dbReference>
<dbReference type="InterPro" id="IPR036291">
    <property type="entry name" value="NAD(P)-bd_dom_sf"/>
</dbReference>
<evidence type="ECO:0000256" key="8">
    <source>
        <dbReference type="PIRSR" id="PIRSR036684-1"/>
    </source>
</evidence>
<feature type="binding site" evidence="9">
    <location>
        <position position="136"/>
    </location>
    <ligand>
        <name>a divalent metal cation</name>
        <dbReference type="ChEBI" id="CHEBI:60240"/>
    </ligand>
</feature>
<dbReference type="InterPro" id="IPR042112">
    <property type="entry name" value="P_AcTrfase_dom2"/>
</dbReference>
<evidence type="ECO:0000256" key="10">
    <source>
        <dbReference type="PIRSR" id="PIRSR036684-3"/>
    </source>
</evidence>
<dbReference type="InterPro" id="IPR012188">
    <property type="entry name" value="ME_PTA"/>
</dbReference>
<feature type="binding site" evidence="10">
    <location>
        <position position="286"/>
    </location>
    <ligand>
        <name>a divalent metal cation</name>
        <dbReference type="ChEBI" id="CHEBI:60240"/>
    </ligand>
</feature>
<dbReference type="SUPFAM" id="SSF53659">
    <property type="entry name" value="Isocitrate/Isopropylmalate dehydrogenase-like"/>
    <property type="match status" value="1"/>
</dbReference>
<dbReference type="InterPro" id="IPR042113">
    <property type="entry name" value="P_AcTrfase_dom1"/>
</dbReference>
<comment type="similarity">
    <text evidence="3">In the N-terminal section; belongs to the malic enzymes family.</text>
</comment>
<evidence type="ECO:0000256" key="5">
    <source>
        <dbReference type="ARBA" id="ARBA00022723"/>
    </source>
</evidence>
<keyword evidence="7" id="KW-0511">Multifunctional enzyme</keyword>
<evidence type="ECO:0000256" key="2">
    <source>
        <dbReference type="ARBA" id="ARBA00001946"/>
    </source>
</evidence>
<keyword evidence="10" id="KW-0521">NADP</keyword>
<evidence type="ECO:0000313" key="13">
    <source>
        <dbReference type="EMBL" id="KKB48801.1"/>
    </source>
</evidence>
<evidence type="ECO:0000256" key="1">
    <source>
        <dbReference type="ARBA" id="ARBA00001936"/>
    </source>
</evidence>
<dbReference type="EMBL" id="AQHV01000021">
    <property type="protein sequence ID" value="KKB48801.1"/>
    <property type="molecule type" value="Genomic_DNA"/>
</dbReference>
<dbReference type="GO" id="GO:0016616">
    <property type="term" value="F:oxidoreductase activity, acting on the CH-OH group of donors, NAD or NADP as acceptor"/>
    <property type="evidence" value="ECO:0007669"/>
    <property type="project" value="InterPro"/>
</dbReference>
<feature type="binding site" evidence="9">
    <location>
        <position position="137"/>
    </location>
    <ligand>
        <name>a divalent metal cation</name>
        <dbReference type="ChEBI" id="CHEBI:60240"/>
    </ligand>
</feature>
<dbReference type="FunFam" id="3.40.50.720:FF:000095">
    <property type="entry name" value="NADP-dependent malic enzyme"/>
    <property type="match status" value="1"/>
</dbReference>
<feature type="binding site" evidence="10">
    <location>
        <position position="162"/>
    </location>
    <ligand>
        <name>a divalent metal cation</name>
        <dbReference type="ChEBI" id="CHEBI:60240"/>
    </ligand>
</feature>
<dbReference type="Gene3D" id="3.40.50.720">
    <property type="entry name" value="NAD(P)-binding Rossmann-like Domain"/>
    <property type="match status" value="1"/>
</dbReference>
<dbReference type="PANTHER" id="PTHR43237">
    <property type="entry name" value="NADP-DEPENDENT MALIC ENZYME"/>
    <property type="match status" value="1"/>
</dbReference>
<dbReference type="PIRSF" id="PIRSF036684">
    <property type="entry name" value="ME_PTA"/>
    <property type="match status" value="1"/>
</dbReference>